<evidence type="ECO:0000256" key="5">
    <source>
        <dbReference type="ARBA" id="ARBA00022687"/>
    </source>
</evidence>
<keyword evidence="3" id="KW-0217">Developmental protein</keyword>
<evidence type="ECO:0000256" key="7">
    <source>
        <dbReference type="ARBA" id="ARBA00023157"/>
    </source>
</evidence>
<dbReference type="RefSeq" id="XP_022079200.1">
    <property type="nucleotide sequence ID" value="XM_022223508.1"/>
</dbReference>
<protein>
    <submittedName>
        <fullName evidence="10">Dickkopf-related protein 3-like</fullName>
    </submittedName>
</protein>
<evidence type="ECO:0000256" key="2">
    <source>
        <dbReference type="ARBA" id="ARBA00010842"/>
    </source>
</evidence>
<keyword evidence="6" id="KW-0732">Signal</keyword>
<dbReference type="Proteomes" id="UP000694845">
    <property type="component" value="Unplaced"/>
</dbReference>
<keyword evidence="5" id="KW-0879">Wnt signaling pathway</keyword>
<evidence type="ECO:0000256" key="4">
    <source>
        <dbReference type="ARBA" id="ARBA00022525"/>
    </source>
</evidence>
<dbReference type="GO" id="GO:0039706">
    <property type="term" value="F:co-receptor binding"/>
    <property type="evidence" value="ECO:0007669"/>
    <property type="project" value="TreeGrafter"/>
</dbReference>
<dbReference type="PANTHER" id="PTHR12113:SF6">
    <property type="entry name" value="DICKKOPF N-TERMINAL CYSTEINE-RICH DOMAIN-CONTAINING PROTEIN"/>
    <property type="match status" value="1"/>
</dbReference>
<evidence type="ECO:0000313" key="9">
    <source>
        <dbReference type="Proteomes" id="UP000694845"/>
    </source>
</evidence>
<evidence type="ECO:0000256" key="3">
    <source>
        <dbReference type="ARBA" id="ARBA00022473"/>
    </source>
</evidence>
<keyword evidence="9" id="KW-1185">Reference proteome</keyword>
<comment type="similarity">
    <text evidence="2">Belongs to the dickkopf family.</text>
</comment>
<dbReference type="OMA" id="DNECCAS"/>
<name>A0A8B7XGX4_ACAPL</name>
<dbReference type="PANTHER" id="PTHR12113">
    <property type="entry name" value="DICKKOPF3-LIKE 3"/>
    <property type="match status" value="1"/>
</dbReference>
<gene>
    <name evidence="10" type="primary">LOC110973057</name>
</gene>
<keyword evidence="4" id="KW-0964">Secreted</keyword>
<dbReference type="OrthoDB" id="6359792at2759"/>
<evidence type="ECO:0000256" key="6">
    <source>
        <dbReference type="ARBA" id="ARBA00022729"/>
    </source>
</evidence>
<accession>A0A8B7XGX4</accession>
<evidence type="ECO:0000259" key="8">
    <source>
        <dbReference type="Pfam" id="PF04706"/>
    </source>
</evidence>
<sequence>MIFRRGNYTTRPSSEKLVDITLVVNTTIDKMVDGDGVMIVFQTEVKPPPHKKVCKTDANCAKQHFCHREIFLGFDLSYCTACSKDGDRCHADSHCCDNRLCRWGRCREGATSGQVGTICSKDSDCGDNECCASVEGIAEPVCRPLATEGQHCCGREEKTKEENNSSALSLFGKLIGRRSVPHQLPHECPCVKGLKCVTYRQTIVSVFDLQDAQSGGVCLPAWAEPDRLVAPALDEISKLQARQIDKVIRTDKDEE</sequence>
<dbReference type="InterPro" id="IPR006796">
    <property type="entry name" value="Dickkopf_N"/>
</dbReference>
<keyword evidence="7" id="KW-1015">Disulfide bond</keyword>
<evidence type="ECO:0000313" key="10">
    <source>
        <dbReference type="RefSeq" id="XP_022079200.1"/>
    </source>
</evidence>
<organism evidence="9 10">
    <name type="scientific">Acanthaster planci</name>
    <name type="common">Crown-of-thorns starfish</name>
    <dbReference type="NCBI Taxonomy" id="133434"/>
    <lineage>
        <taxon>Eukaryota</taxon>
        <taxon>Metazoa</taxon>
        <taxon>Echinodermata</taxon>
        <taxon>Eleutherozoa</taxon>
        <taxon>Asterozoa</taxon>
        <taxon>Asteroidea</taxon>
        <taxon>Valvatacea</taxon>
        <taxon>Valvatida</taxon>
        <taxon>Acanthasteridae</taxon>
        <taxon>Acanthaster</taxon>
    </lineage>
</organism>
<dbReference type="GO" id="GO:0048019">
    <property type="term" value="F:receptor antagonist activity"/>
    <property type="evidence" value="ECO:0007669"/>
    <property type="project" value="TreeGrafter"/>
</dbReference>
<dbReference type="AlphaFoldDB" id="A0A8B7XGX4"/>
<dbReference type="GO" id="GO:0090090">
    <property type="term" value="P:negative regulation of canonical Wnt signaling pathway"/>
    <property type="evidence" value="ECO:0007669"/>
    <property type="project" value="TreeGrafter"/>
</dbReference>
<proteinExistence type="inferred from homology"/>
<dbReference type="KEGG" id="aplc:110973057"/>
<dbReference type="InterPro" id="IPR039863">
    <property type="entry name" value="DKK1-4"/>
</dbReference>
<dbReference type="GO" id="GO:0016055">
    <property type="term" value="P:Wnt signaling pathway"/>
    <property type="evidence" value="ECO:0007669"/>
    <property type="project" value="UniProtKB-KW"/>
</dbReference>
<dbReference type="GO" id="GO:0005615">
    <property type="term" value="C:extracellular space"/>
    <property type="evidence" value="ECO:0007669"/>
    <property type="project" value="TreeGrafter"/>
</dbReference>
<dbReference type="GeneID" id="110973057"/>
<feature type="domain" description="Dickkopf N-terminal cysteine-rich" evidence="8">
    <location>
        <begin position="54"/>
        <end position="106"/>
    </location>
</feature>
<comment type="subcellular location">
    <subcellularLocation>
        <location evidence="1">Secreted</location>
    </subcellularLocation>
</comment>
<dbReference type="Pfam" id="PF04706">
    <property type="entry name" value="Dickkopf_N"/>
    <property type="match status" value="1"/>
</dbReference>
<reference evidence="10" key="1">
    <citation type="submission" date="2025-08" db="UniProtKB">
        <authorList>
            <consortium name="RefSeq"/>
        </authorList>
    </citation>
    <scope>IDENTIFICATION</scope>
</reference>
<evidence type="ECO:0000256" key="1">
    <source>
        <dbReference type="ARBA" id="ARBA00004613"/>
    </source>
</evidence>
<dbReference type="Gene3D" id="2.10.80.10">
    <property type="entry name" value="Lipase, subunit A"/>
    <property type="match status" value="1"/>
</dbReference>